<feature type="region of interest" description="Disordered" evidence="2">
    <location>
        <begin position="66"/>
        <end position="87"/>
    </location>
</feature>
<proteinExistence type="inferred from homology"/>
<feature type="domain" description="Septin-type G" evidence="3">
    <location>
        <begin position="151"/>
        <end position="502"/>
    </location>
</feature>
<comment type="similarity">
    <text evidence="1">Belongs to the TRAFAC class TrmE-Era-EngA-EngB-Septin-like GTPase superfamily. Septin GTPase family.</text>
</comment>
<name>A0A9P7NBS3_9HYPO</name>
<reference evidence="4" key="1">
    <citation type="journal article" date="2020" name="bioRxiv">
        <title>Whole genome comparisons of ergot fungi reveals the divergence and evolution of species within the genus Claviceps are the result of varying mechanisms driving genome evolution and host range expansion.</title>
        <authorList>
            <person name="Wyka S.A."/>
            <person name="Mondo S.J."/>
            <person name="Liu M."/>
            <person name="Dettman J."/>
            <person name="Nalam V."/>
            <person name="Broders K.D."/>
        </authorList>
    </citation>
    <scope>NUCLEOTIDE SEQUENCE</scope>
    <source>
        <strain evidence="4">CCC 602</strain>
    </source>
</reference>
<gene>
    <name evidence="4" type="ORF">E4U43_007861</name>
</gene>
<evidence type="ECO:0000256" key="2">
    <source>
        <dbReference type="SAM" id="MobiDB-lite"/>
    </source>
</evidence>
<protein>
    <recommendedName>
        <fullName evidence="3">Septin-type G domain-containing protein</fullName>
    </recommendedName>
</protein>
<dbReference type="FunFam" id="3.40.50.300:FF:001827">
    <property type="entry name" value="Septin"/>
    <property type="match status" value="1"/>
</dbReference>
<dbReference type="SUPFAM" id="SSF52540">
    <property type="entry name" value="P-loop containing nucleoside triphosphate hydrolases"/>
    <property type="match status" value="1"/>
</dbReference>
<dbReference type="Proteomes" id="UP000748025">
    <property type="component" value="Unassembled WGS sequence"/>
</dbReference>
<dbReference type="InterPro" id="IPR030379">
    <property type="entry name" value="G_SEPTIN_dom"/>
</dbReference>
<feature type="region of interest" description="Disordered" evidence="2">
    <location>
        <begin position="364"/>
        <end position="428"/>
    </location>
</feature>
<dbReference type="OrthoDB" id="5337438at2759"/>
<feature type="compositionally biased region" description="Acidic residues" evidence="2">
    <location>
        <begin position="379"/>
        <end position="389"/>
    </location>
</feature>
<dbReference type="GO" id="GO:0005525">
    <property type="term" value="F:GTP binding"/>
    <property type="evidence" value="ECO:0007669"/>
    <property type="project" value="UniProtKB-KW"/>
</dbReference>
<dbReference type="AlphaFoldDB" id="A0A9P7NBS3"/>
<sequence length="510" mass="58323">MTEHQSRRPNFGMLLRRSKSGDFNKGARKAQALKEAELERQRQVAMRVPPKLPEFANNTEQLSKALPQELQQPSQPTYSHKNPDSGGYYVRASTEPHDYVATGAPPMPPIPNMMFDPYARSESMANRSRYSYASTAVSTINSPRRVRRRKDPTPFNILVIGTSGAGKTSFLEFLKTALALPPKKRTRKRDEDDFRLPPPASGNFIPHYMETEIDNERIGLTLWDSEGLEKNVVDLQLRELTAFLESKFEETFAEEMKVVRSPGVQDSHIHAVFLVLDPARIDRSLAAFRQRANGSRGYGSRNHWSVPMDDDLSLQVLRSLHQKTTVIPVIAKADTITTRHMNVLKRFVWNSIKQADLDPLEALGLDDDTESIGNNKIEEEGEGEEEEISVDQNERQKSTSSSPPSPKPKRLSGQSIRRHKIAQEDNKEEEVPFLPFSILSPDLYEPAAIGRRFPWGFADPYNDEHCDFTRLKEAVFSDWRGELREASRDQWYEGWRTNRLKSRDLPFRCR</sequence>
<dbReference type="Pfam" id="PF00735">
    <property type="entry name" value="Septin"/>
    <property type="match status" value="3"/>
</dbReference>
<keyword evidence="1" id="KW-0342">GTP-binding</keyword>
<evidence type="ECO:0000259" key="3">
    <source>
        <dbReference type="PROSITE" id="PS51719"/>
    </source>
</evidence>
<keyword evidence="1" id="KW-0547">Nucleotide-binding</keyword>
<dbReference type="PROSITE" id="PS51719">
    <property type="entry name" value="G_SEPTIN"/>
    <property type="match status" value="1"/>
</dbReference>
<organism evidence="4 5">
    <name type="scientific">Claviceps pusilla</name>
    <dbReference type="NCBI Taxonomy" id="123648"/>
    <lineage>
        <taxon>Eukaryota</taxon>
        <taxon>Fungi</taxon>
        <taxon>Dikarya</taxon>
        <taxon>Ascomycota</taxon>
        <taxon>Pezizomycotina</taxon>
        <taxon>Sordariomycetes</taxon>
        <taxon>Hypocreomycetidae</taxon>
        <taxon>Hypocreales</taxon>
        <taxon>Clavicipitaceae</taxon>
        <taxon>Claviceps</taxon>
    </lineage>
</organism>
<feature type="region of interest" description="Disordered" evidence="2">
    <location>
        <begin position="1"/>
        <end position="26"/>
    </location>
</feature>
<evidence type="ECO:0000256" key="1">
    <source>
        <dbReference type="RuleBase" id="RU004560"/>
    </source>
</evidence>
<dbReference type="Gene3D" id="3.40.50.300">
    <property type="entry name" value="P-loop containing nucleotide triphosphate hydrolases"/>
    <property type="match status" value="1"/>
</dbReference>
<keyword evidence="5" id="KW-1185">Reference proteome</keyword>
<feature type="compositionally biased region" description="Polar residues" evidence="2">
    <location>
        <begin position="69"/>
        <end position="80"/>
    </location>
</feature>
<evidence type="ECO:0000313" key="5">
    <source>
        <dbReference type="Proteomes" id="UP000748025"/>
    </source>
</evidence>
<accession>A0A9P7NBS3</accession>
<dbReference type="PANTHER" id="PTHR18884">
    <property type="entry name" value="SEPTIN"/>
    <property type="match status" value="1"/>
</dbReference>
<dbReference type="InterPro" id="IPR027417">
    <property type="entry name" value="P-loop_NTPase"/>
</dbReference>
<dbReference type="EMBL" id="SRPW01000761">
    <property type="protein sequence ID" value="KAG6012290.1"/>
    <property type="molecule type" value="Genomic_DNA"/>
</dbReference>
<comment type="caution">
    <text evidence="4">The sequence shown here is derived from an EMBL/GenBank/DDBJ whole genome shotgun (WGS) entry which is preliminary data.</text>
</comment>
<evidence type="ECO:0000313" key="4">
    <source>
        <dbReference type="EMBL" id="KAG6012290.1"/>
    </source>
</evidence>